<proteinExistence type="predicted"/>
<dbReference type="SUPFAM" id="SSF69318">
    <property type="entry name" value="Integrin alpha N-terminal domain"/>
    <property type="match status" value="1"/>
</dbReference>
<sequence>MVGEPSQPAVIDGVGKYQIISINNDKNTGFISFFGVHFINGLAQGQKGTNAGGGGLGAGGAIFINKGKVVLEQTIFSQNTATGGDSVDPGGAGGDPYDNHCQSTSAKPGGSGGQFNNNASFKLLSGGEGGKAGSNCGSKHSCDPEDGQHGKTGSWGAGGGSGGGGGGDCKTSYDAGRDGGNGANGGFGAGGGAGGSGGGDDKQVGEYGLEVGHKGYGGYSVDEKNTGYGGEANNGVDGGNGGGAAKFGGGGAGLGGAIFVREDNNAQLTMRLSKFNDNTVNEGVSGSRHPAQAKGTALFVTRDQRDYDFSNDDTLSDYPLSEPVPTVGLSLVNLNNEPIDRVYEGERANLKINLSQPFATKTHLYFYLSDPDAYANPGNSDDPAAIGQQTKADFAWGTTFIYSVAVPAETAGDIYLNIPRRQVNDKLGAYTGIQTYLDKRLEGDESFTVNLLASDAYAIDVKNFSQKVTIEDVNFQVEILSDLSRTTICDLADGLASSGSPCDQVTSPVVRNKINLDDIKSLGYVTLQAKRPVNVQRESKEEDLPNGWDSNVSQYSTAVQGAFFNNALAGGLPVHYSITETETETETESGVQFLSNQINYNNNRYEKITDGKLDDLEGAQIFNAVIIPVTDINNENKESDLPAGAARIYFAALPDAIKEESQKYTLILQDFTDPSYDADQLDIILHNTPAGEYQFYQPKSEAKDVIFTLLDSDEFSPGIIISDNINGEQVNKTENPLLLAEDESAIFWVKLSSQPSADVHLKGDIGLTFSADNWFTYQKVNISSWGSVINVSADSSDPFYNNLTLAIYPETDAHKLKITEGKIPDLTQRDVSIQVLPGLAEYTEGSKDQPEFIISLGQPLPYGINVLYSIDDSTPKSIFLAAYHSSFTVSYPLINDDLINGVRKINIKLTGITNLSGEPLQGISYSKGGDTASLTIQDDDISTIIISQYQAEKPTVGDKVVLSPEVAVIGFKDNGDLMIQHHDPLIKDIVIEKKGAGKLVSSVVARHGLLQEIAPNEQSDSPLIYFPKLPLEAEFTRNEASFTRNELVGNTVARYRGQLKVTKTGYYRFNLAGPATALAELWLNPVSADRQNKGLIASLNEVPTLGTKDDEAISYLLDTEHSYYIEALYQNALTQPVGEFSVSWQFSKESEGSFSELVAISKDNLIPDTLTSGFMVETWQDIAVDSIAEFKASQSYLNKSPDNSKMLTRALDIPLNNEDKIGRRIRTVLTAPETGEYIFALASDGDAQLTLEGAELEPRILAYIDGNEKYGKYEVKAKAHPPSYTRVQFELSRFNNAITAEDPWTVEYTMGENKGTLPLGNNKKLSLLPDLTGVDMICNEYDFINSEIVNWYGSTDNPVLNNQLYIGNPPTVSKPEPCKDNPDQGLYPDYDGKSITFIFQENIKSVSADDYVKFIVDGHDLGDPADYPKEHDWWWDAAIETETQTEGQKNSQQSSRRVHLIKGQQYTLEVLQVNSLETQHLSVAWQKPSDTGLVLLSADSLSLPQVLLPIELLATTSNIKESELATTPDSVSVSLKLSGKSVFLLGQEYIVKSMTLKGATNLDGTLSASTFMQFNSGFSGSVSQDVVLTEAATPVNLILRDQVSGADEMNLTVGQQQRLGFRLKSQPLPNAKVTIILEQSGVGSDANNSAAIRLYCDGSPTEDCTQFTFTAENWDQPQFVNVIAKSAGTDQQGTYSPDLSYINLTAKQNNDLQATYTSDSIKIQIFPNSLNTHRIYFVKSNEEKISEISFSSSSVGNIIVTDNEDTEVKGWTWGFKNKQLVASKNGTELLRLLPYSTEEAGSVDAGINAGVDPITLTAQAVVTSALFKQETKWRGNLYITGIQLEAKGERTTASADVSVMLTNGLPKITILSNITDEDLAFKQPKTFSYHALSSSAEDNITANVGEILLTEFGALTVVDKKGYAAWSFEANPRPQADVITFNISNVANVTEKTISLVDINKQPRIITSYVALSDPSKPLATLSITDNSVTEDGGEIAITARLAEPATQATRVYFNINTPSSNEPSNIALKLKDKTNGYALEVTDENVSLKGEDSTGITLEMWLHPEISNNQQGLFVGEDNNEESNLLTIKNQVLTSFNGFSIELPDNVIKKQWFHIAYTSSALGEVWYVNGEKVATNNANVIATIPTHLRAIGRAKNKTEYFSGAIDEVRIWTQPRTDMQIRSSYAITLPTAGLNDDYPSLSGLWQFNQLSLANIANENIQSTLENSQGDELDLEDSAVKQDVWLVKQSAQEGADYEMLTGFVTRSSNLFNLETVSRGRLFTIADFNGDNLPDAVVMDDSGQFYLHLNLNKKINQSPQFQKEPLNLILKNTVSMTAGDLDQDGDVDLVIGTNDGRLYQLKNTGDLKKPQFLQAHSLYQKGTNPELKSMLSPTLVDLDNDGKLELVVISNEGKTVHFSIEKGLVNAEEKGRHVLTRSHTSLLNLPKLKQMEQGYFIQFVDFDNDGDKDAVIDYIGNNPGQLPGGLKYFENYGNAEQPYYVAAPHSNIANYLRHLDTDIGGDNVTMQHAYDQIEFYQFFDWDGDGDDDLFQSNHQGVISLKETQGFSFVTIDEGNSEANIMIKLKDDQRAEPLEFIQLQIVEGNVNRADYHTKTGSDLVRIDIKDNDQVGLVVKREDDSVLTLNDPILRIDVSETETDAKLYKVHLASQPNNVVKVKIATTAPELGGLVSKLPEEGFKDTISFKFNPEGDNWKTDQFFWVKGVDDLVDDESTLFSYLFITKSEDINYDNLANALPATGIENNDHAAINVSFSSLPTAAIAPGSIHATEGEINAVEVRLNSKPTQAVTVSLVPEDNQLTFFPQRRIIKMVDVDAASRQVKTVIARNDKTCTDTQGLYGTLCWQSNGDYTYQQETAVEEGQANENFSYVIDNGYGRLSSDSLSIVLINTEGKQQNDPVILSKSGNLFFNANSLAGQPVDLIFTPENWDLTRTVAVAAVDDDIVEYNHTRQIELLLTDPQQMILGNYGQINWDSDGHYQYRLSRELSEGVYQEQQLYFTQIDNKQSHTLDIAIVSKINESGVDIAVYSCIDRDNYKSERDCFKRLDDAEEQTFTGTTDGRLSGMSRDLLDPVYQMTMTQPLLVNIEDNDKPIVRAGVDLNAGENTHPGYFTFSVLENVGYPGGLPVNYTLYGYNSADPHGATAESKPPKGSDVLADPGPDFQGYDTLMSGTLYIPKDKKRVSFPIFPIDDLTPEESLAARYEKVVVVINPPVSNKEHPESADQYRLDLAHPETHKAAVRILDNEDIGLKIVMPEGGLSVEEGQYNGFRVGLKSQPQTDVKLAFYYEDVRYKNQRDRTFMAIEPIEFSTNNWNQWKTVDIHLFNNLISNDDALAPRYSNIYFTLLDESNECQKDYADSSVCEPFYNTMKGALNLTSPIDAEDKDALVIEGAVSFSGATFAEGEYGQVSLTPIKGSKDYLGDFVYRISDGKFGSSDSQKAILTAISKSPIGKIYDVFDYQIALNKNDTLIQKLAVEISAVNQAILTSVPPSGEKIAFPDGDNGTLVFDLANNSYTYTLNTNSSEYTQSHWTFSDSFVYSLNNENVEGDVSDNFAFNIDLTKYTDMSEGKILSAQVNGYSPGVCDSENNLTVCIDSNGAPYITGQIISAALDTGSELEGNIRANVSQYGRTYALPKVTNMSLRDKDDNDLWVGKGLLTTNPLFTANPLNSVASLIAVNNEINLAGQYGELILGKDATYIYKLDETLIKAGLDNIDERTVTERFKYILNNHSDHLLALTVTYKQSGGASLAQVQADSELLSSVEGKKLQFSGKLLDKDSPIKLVRAGLVTSSVYLQEAALDPIEIAQGISEVLGFLQARLYDTSVPLLGRLGGGPTGLTSGDASHANIPSFSERIEDIVVSELLKQPHLTTTEIQRIFTKALQATFGYYHWPVQILKFDNEKLMLKVSFTAGLSAQTDEFVTDWGMPGMGHFTGAARGTFKFTSDLVFGIKFDRKKKDTGYQKSVRPSIFIVTDSAALDRLLGSPVSKPVELYSLQTWEGISIAPNGIVFITQQGNIPDMDSKPAEPKNMLAINADLKKRNVKVYWQWKRVNPRHSDPYQDKPIYDFSVIEGIVKTLLSEEDVIYGKDSHDAPFIEISLKQPESIGPNKNVPIIISHEVDPDHNLNKASTNQERQNIVAVLNYLSTLKDGLKFKNRSIKATDFNDKNNNRGSQALNFNFDINVFESIDSTLLGPRNSTFTADIIVSEIKPAVELKTDRTLVMLSTTHKDPSVILKTSCEKTADNRCKPEKLNIKAPWLNALKDSVKSVPSDMNVFKKKSVWSETLKLEDGDLKVIGTLKKKGNDYHIEWTWEFSSLSVENVAFNGKDKLKDIDNIQLKGADDIPWKTVQYTLSKYKMMFLKSENTDTPKVDTVSKLSLSLSSALDFSGDMQLFVASASISQAPMQPANVSDTAQTSPAKVFKTLVGNYDDRDKVIEFTEANRNENLEAYIVGQYGILSLTEQGYYNYYLKRDVSESSYILNCLDWETNPPATAQESTDKILCKDLLNSEFISMTEEEEEEDQYKYKIKALFKGYKIYCTDEDKVSEGQDCKVHSPNILMTKTTKGDLKLKGVASLENAIDIMGEGIPNWETSSNLSNKSTLNEFYNRIIARSSEETTYGITQLQDDFFISTKSNLGFRKLSLMIRDQNILKVSFDNQSEITYSGDFHDNSWTGDNLSTFDSNIKDIVKASKGLIQPMAKANLFAELALKSTNGILYWTELRKEKQGVVKFTLGGDAALYAQIDTAIGNNGGDVVGGNVDFPLPSVVANLGLTARYSGTDLFSNVSSRGGEFIFGIYNLGLDLGSLLSDQLVEPLSHVATEMAPIRPIANALTADMKLFSKLSLQHVFDSNNDGKVTVLEIPTPFLKSQGSAKAKKYANMLKNANRFLEFTADIFQLIEIAADLGEELSGAKSLEERIISLDGFLVSPQDIRVTPHRDTSSLPGIDTSLVPYVNQQGHIILGSDKNFEFTKTATGKVGPSKVKQSSPERPEPPRANIKPNKNKSKVKGRFNELRSRGIISFPILSSPLDILKFIFGDPAELILIDVPDVDLSFEIDRKFRPTPIPIFVGYIGGSMQIATDIKVGVDTGGLLQSICGSNTPERIWDCQGELSDGDRSLRLLNSIYIKDWSEQSYYAGGDDSTDQDWWGGYERELSDKNVWDKYELAGDAKVYLGAGLDLIVFGSFFQGGPGLAGGVDLVDICEVTTPNACEPLKNGKFTAGGQYDGKLRAYDLAMQLITDPKDAFELGFTLYVELKAYVEALKIRMWEETLGIFRLYDFTLEGVKWAGNSAVMEQASIVGGTVFFDANGNDLWDTNEPIGFTDSKGRSTFNIPYQYFDKNADGLIDERDGLIKLINGVDTRTSKAQLVMLTTVPQSSVITPLTTLMTQHMAKGLSLDEAHERVINEFSLPEDLNLMDYNTAGNGMRSSHLLTNQVIAAQQNALNVLQQRMH</sequence>
<dbReference type="PROSITE" id="PS00018">
    <property type="entry name" value="EF_HAND_1"/>
    <property type="match status" value="1"/>
</dbReference>
<organism evidence="3 4">
    <name type="scientific">Moritella viscosa</name>
    <dbReference type="NCBI Taxonomy" id="80854"/>
    <lineage>
        <taxon>Bacteria</taxon>
        <taxon>Pseudomonadati</taxon>
        <taxon>Pseudomonadota</taxon>
        <taxon>Gammaproteobacteria</taxon>
        <taxon>Alteromonadales</taxon>
        <taxon>Moritellaceae</taxon>
        <taxon>Moritella</taxon>
    </lineage>
</organism>
<dbReference type="EMBL" id="FPLJ01000052">
    <property type="protein sequence ID" value="SGY91690.1"/>
    <property type="molecule type" value="Genomic_DNA"/>
</dbReference>
<evidence type="ECO:0000313" key="3">
    <source>
        <dbReference type="EMBL" id="SGY91690.1"/>
    </source>
</evidence>
<dbReference type="InterPro" id="IPR013320">
    <property type="entry name" value="ConA-like_dom_sf"/>
</dbReference>
<dbReference type="Pfam" id="PF13385">
    <property type="entry name" value="Laminin_G_3"/>
    <property type="match status" value="1"/>
</dbReference>
<dbReference type="Gene3D" id="2.60.120.200">
    <property type="match status" value="1"/>
</dbReference>
<dbReference type="Proteomes" id="UP000182660">
    <property type="component" value="Unassembled WGS sequence"/>
</dbReference>
<evidence type="ECO:0000256" key="1">
    <source>
        <dbReference type="ARBA" id="ARBA00022729"/>
    </source>
</evidence>
<feature type="compositionally biased region" description="Gly residues" evidence="2">
    <location>
        <begin position="153"/>
        <end position="167"/>
    </location>
</feature>
<gene>
    <name evidence="3" type="ORF">MT2528_2224</name>
</gene>
<dbReference type="SUPFAM" id="SSF49899">
    <property type="entry name" value="Concanavalin A-like lectins/glucanases"/>
    <property type="match status" value="1"/>
</dbReference>
<reference evidence="3 4" key="1">
    <citation type="submission" date="2016-11" db="EMBL/GenBank/DDBJ databases">
        <authorList>
            <person name="Klemetsen T."/>
        </authorList>
    </citation>
    <scope>NUCLEOTIDE SEQUENCE [LARGE SCALE GENOMIC DNA]</scope>
    <source>
        <strain evidence="3">MT 2528</strain>
    </source>
</reference>
<feature type="region of interest" description="Disordered" evidence="2">
    <location>
        <begin position="4985"/>
        <end position="5013"/>
    </location>
</feature>
<name>A0ABY1HFI1_9GAMM</name>
<keyword evidence="4" id="KW-1185">Reference proteome</keyword>
<feature type="compositionally biased region" description="Basic and acidic residues" evidence="2">
    <location>
        <begin position="140"/>
        <end position="149"/>
    </location>
</feature>
<evidence type="ECO:0000313" key="4">
    <source>
        <dbReference type="Proteomes" id="UP000182660"/>
    </source>
</evidence>
<evidence type="ECO:0008006" key="5">
    <source>
        <dbReference type="Google" id="ProtNLM"/>
    </source>
</evidence>
<dbReference type="InterPro" id="IPR013517">
    <property type="entry name" value="FG-GAP"/>
</dbReference>
<evidence type="ECO:0000256" key="2">
    <source>
        <dbReference type="SAM" id="MobiDB-lite"/>
    </source>
</evidence>
<accession>A0ABY1HFI1</accession>
<feature type="region of interest" description="Disordered" evidence="2">
    <location>
        <begin position="81"/>
        <end position="120"/>
    </location>
</feature>
<protein>
    <recommendedName>
        <fullName evidence="5">PA14 domain-containing protein</fullName>
    </recommendedName>
</protein>
<keyword evidence="1" id="KW-0732">Signal</keyword>
<dbReference type="InterPro" id="IPR028994">
    <property type="entry name" value="Integrin_alpha_N"/>
</dbReference>
<dbReference type="Pfam" id="PF13517">
    <property type="entry name" value="FG-GAP_3"/>
    <property type="match status" value="1"/>
</dbReference>
<comment type="caution">
    <text evidence="3">The sequence shown here is derived from an EMBL/GenBank/DDBJ whole genome shotgun (WGS) entry which is preliminary data.</text>
</comment>
<feature type="region of interest" description="Disordered" evidence="2">
    <location>
        <begin position="134"/>
        <end position="167"/>
    </location>
</feature>
<dbReference type="InterPro" id="IPR018247">
    <property type="entry name" value="EF_Hand_1_Ca_BS"/>
</dbReference>